<feature type="transmembrane region" description="Helical" evidence="6">
    <location>
        <begin position="73"/>
        <end position="92"/>
    </location>
</feature>
<feature type="transmembrane region" description="Helical" evidence="6">
    <location>
        <begin position="34"/>
        <end position="52"/>
    </location>
</feature>
<dbReference type="PANTHER" id="PTHR23501">
    <property type="entry name" value="MAJOR FACILITATOR SUPERFAMILY"/>
    <property type="match status" value="1"/>
</dbReference>
<dbReference type="Proteomes" id="UP001050691">
    <property type="component" value="Unassembled WGS sequence"/>
</dbReference>
<gene>
    <name evidence="8" type="ORF">Clacol_005072</name>
</gene>
<accession>A0AAV5A899</accession>
<keyword evidence="9" id="KW-1185">Reference proteome</keyword>
<evidence type="ECO:0000256" key="2">
    <source>
        <dbReference type="ARBA" id="ARBA00022692"/>
    </source>
</evidence>
<dbReference type="AlphaFoldDB" id="A0AAV5A899"/>
<keyword evidence="2 6" id="KW-0812">Transmembrane</keyword>
<dbReference type="Gene3D" id="1.20.1250.20">
    <property type="entry name" value="MFS general substrate transporter like domains"/>
    <property type="match status" value="1"/>
</dbReference>
<dbReference type="PANTHER" id="PTHR23501:SF102">
    <property type="entry name" value="DRUG TRANSPORTER, PUTATIVE (AFU_ORTHOLOGUE AFUA_3G08530)-RELATED"/>
    <property type="match status" value="1"/>
</dbReference>
<feature type="transmembrane region" description="Helical" evidence="6">
    <location>
        <begin position="176"/>
        <end position="194"/>
    </location>
</feature>
<dbReference type="EMBL" id="BPWL01000005">
    <property type="protein sequence ID" value="GJJ10844.1"/>
    <property type="molecule type" value="Genomic_DNA"/>
</dbReference>
<evidence type="ECO:0000313" key="9">
    <source>
        <dbReference type="Proteomes" id="UP001050691"/>
    </source>
</evidence>
<evidence type="ECO:0000256" key="6">
    <source>
        <dbReference type="SAM" id="Phobius"/>
    </source>
</evidence>
<reference evidence="8" key="1">
    <citation type="submission" date="2021-10" db="EMBL/GenBank/DDBJ databases">
        <title>De novo Genome Assembly of Clathrus columnatus (Basidiomycota, Fungi) Using Illumina and Nanopore Sequence Data.</title>
        <authorList>
            <person name="Ogiso-Tanaka E."/>
            <person name="Itagaki H."/>
            <person name="Hosoya T."/>
            <person name="Hosaka K."/>
        </authorList>
    </citation>
    <scope>NUCLEOTIDE SEQUENCE</scope>
    <source>
        <strain evidence="8">MO-923</strain>
    </source>
</reference>
<comment type="subcellular location">
    <subcellularLocation>
        <location evidence="1">Membrane</location>
        <topology evidence="1">Multi-pass membrane protein</topology>
    </subcellularLocation>
</comment>
<feature type="domain" description="Major facilitator superfamily (MFS) profile" evidence="7">
    <location>
        <begin position="39"/>
        <end position="211"/>
    </location>
</feature>
<feature type="region of interest" description="Disordered" evidence="5">
    <location>
        <begin position="1"/>
        <end position="24"/>
    </location>
</feature>
<keyword evidence="4 6" id="KW-0472">Membrane</keyword>
<dbReference type="InterPro" id="IPR011701">
    <property type="entry name" value="MFS"/>
</dbReference>
<evidence type="ECO:0000256" key="5">
    <source>
        <dbReference type="SAM" id="MobiDB-lite"/>
    </source>
</evidence>
<proteinExistence type="predicted"/>
<dbReference type="SUPFAM" id="SSF103473">
    <property type="entry name" value="MFS general substrate transporter"/>
    <property type="match status" value="1"/>
</dbReference>
<evidence type="ECO:0000259" key="7">
    <source>
        <dbReference type="PROSITE" id="PS50850"/>
    </source>
</evidence>
<protein>
    <recommendedName>
        <fullName evidence="7">Major facilitator superfamily (MFS) profile domain-containing protein</fullName>
    </recommendedName>
</protein>
<dbReference type="Pfam" id="PF07690">
    <property type="entry name" value="MFS_1"/>
    <property type="match status" value="1"/>
</dbReference>
<evidence type="ECO:0000256" key="3">
    <source>
        <dbReference type="ARBA" id="ARBA00022989"/>
    </source>
</evidence>
<feature type="compositionally biased region" description="Polar residues" evidence="5">
    <location>
        <begin position="1"/>
        <end position="10"/>
    </location>
</feature>
<dbReference type="PROSITE" id="PS50850">
    <property type="entry name" value="MFS"/>
    <property type="match status" value="1"/>
</dbReference>
<dbReference type="GO" id="GO:0022857">
    <property type="term" value="F:transmembrane transporter activity"/>
    <property type="evidence" value="ECO:0007669"/>
    <property type="project" value="InterPro"/>
</dbReference>
<dbReference type="GO" id="GO:0005886">
    <property type="term" value="C:plasma membrane"/>
    <property type="evidence" value="ECO:0007669"/>
    <property type="project" value="TreeGrafter"/>
</dbReference>
<feature type="transmembrane region" description="Helical" evidence="6">
    <location>
        <begin position="104"/>
        <end position="129"/>
    </location>
</feature>
<sequence length="211" mass="22622">MISESPNPITSHDIDQTPDKVTTSTHHSTGRKSFAFWMTFLSLCLSLSLFALELTSVSTALPTIVEALHVSEFVWVGASYALASMACVPLTGNTAQVFGRKPTLVAAVLIFAVGSALCGAAQNAAMLLAGRTIQGFGGGSIIALSNILLGDLVPLRERGTYFGFLGLYVADYILDLNLPISGLCLLVFVLFLRLRTPTEGFVEKIKKLDYM</sequence>
<dbReference type="InterPro" id="IPR036259">
    <property type="entry name" value="MFS_trans_sf"/>
</dbReference>
<keyword evidence="3 6" id="KW-1133">Transmembrane helix</keyword>
<dbReference type="InterPro" id="IPR020846">
    <property type="entry name" value="MFS_dom"/>
</dbReference>
<comment type="caution">
    <text evidence="8">The sequence shown here is derived from an EMBL/GenBank/DDBJ whole genome shotgun (WGS) entry which is preliminary data.</text>
</comment>
<organism evidence="8 9">
    <name type="scientific">Clathrus columnatus</name>
    <dbReference type="NCBI Taxonomy" id="1419009"/>
    <lineage>
        <taxon>Eukaryota</taxon>
        <taxon>Fungi</taxon>
        <taxon>Dikarya</taxon>
        <taxon>Basidiomycota</taxon>
        <taxon>Agaricomycotina</taxon>
        <taxon>Agaricomycetes</taxon>
        <taxon>Phallomycetidae</taxon>
        <taxon>Phallales</taxon>
        <taxon>Clathraceae</taxon>
        <taxon>Clathrus</taxon>
    </lineage>
</organism>
<evidence type="ECO:0000313" key="8">
    <source>
        <dbReference type="EMBL" id="GJJ10844.1"/>
    </source>
</evidence>
<evidence type="ECO:0000256" key="4">
    <source>
        <dbReference type="ARBA" id="ARBA00023136"/>
    </source>
</evidence>
<name>A0AAV5A899_9AGAM</name>
<evidence type="ECO:0000256" key="1">
    <source>
        <dbReference type="ARBA" id="ARBA00004141"/>
    </source>
</evidence>